<proteinExistence type="predicted"/>
<accession>A0A955E2E6</accession>
<dbReference type="InterPro" id="IPR036291">
    <property type="entry name" value="NAD(P)-bd_dom_sf"/>
</dbReference>
<protein>
    <submittedName>
        <fullName evidence="1">Uncharacterized protein</fullName>
    </submittedName>
</protein>
<name>A0A955E2E6_UNCKA</name>
<evidence type="ECO:0000313" key="2">
    <source>
        <dbReference type="Proteomes" id="UP000714817"/>
    </source>
</evidence>
<organism evidence="1 2">
    <name type="scientific">candidate division WWE3 bacterium</name>
    <dbReference type="NCBI Taxonomy" id="2053526"/>
    <lineage>
        <taxon>Bacteria</taxon>
        <taxon>Katanobacteria</taxon>
    </lineage>
</organism>
<sequence length="287" mass="32234">MQSNILIAGYGVFGAGLVDHIESNHKNIKIVKIIEPNRHKRDILLKRGYKTCESPHELSSHDAHEAKVVIDCSPRGEGSKNKPIYSNIGLRAIFQNGEEDRSIGALYYPGSTNINKHEHFLMPLCSGISVLKVLSALKKNKMSLPYKILGTHSKVSNTSRMLMPNNPNANSQILELFGVNARMDIVYLRGEPYQNKFTYYGSVQLQYKEKAPSRKDFINSIAEHPWIDIISDKSDLLTNLSIKDKTAIVKESFYSDGKTISFMGLSSTPDVNYPIVIQAVLDIYSMR</sequence>
<comment type="caution">
    <text evidence="1">The sequence shown here is derived from an EMBL/GenBank/DDBJ whole genome shotgun (WGS) entry which is preliminary data.</text>
</comment>
<dbReference type="SUPFAM" id="SSF51735">
    <property type="entry name" value="NAD(P)-binding Rossmann-fold domains"/>
    <property type="match status" value="1"/>
</dbReference>
<dbReference type="Proteomes" id="UP000714817">
    <property type="component" value="Unassembled WGS sequence"/>
</dbReference>
<dbReference type="AlphaFoldDB" id="A0A955E2E6"/>
<reference evidence="1" key="2">
    <citation type="journal article" date="2021" name="Microbiome">
        <title>Successional dynamics and alternative stable states in a saline activated sludge microbial community over 9 years.</title>
        <authorList>
            <person name="Wang Y."/>
            <person name="Ye J."/>
            <person name="Ju F."/>
            <person name="Liu L."/>
            <person name="Boyd J.A."/>
            <person name="Deng Y."/>
            <person name="Parks D.H."/>
            <person name="Jiang X."/>
            <person name="Yin X."/>
            <person name="Woodcroft B.J."/>
            <person name="Tyson G.W."/>
            <person name="Hugenholtz P."/>
            <person name="Polz M.F."/>
            <person name="Zhang T."/>
        </authorList>
    </citation>
    <scope>NUCLEOTIDE SEQUENCE</scope>
    <source>
        <strain evidence="1">HKST-UBA80</strain>
    </source>
</reference>
<evidence type="ECO:0000313" key="1">
    <source>
        <dbReference type="EMBL" id="MCA9302243.1"/>
    </source>
</evidence>
<gene>
    <name evidence="1" type="ORF">KDA10_02695</name>
</gene>
<reference evidence="1" key="1">
    <citation type="submission" date="2020-04" db="EMBL/GenBank/DDBJ databases">
        <authorList>
            <person name="Zhang T."/>
        </authorList>
    </citation>
    <scope>NUCLEOTIDE SEQUENCE</scope>
    <source>
        <strain evidence="1">HKST-UBA80</strain>
    </source>
</reference>
<dbReference type="EMBL" id="JAGQNY010000009">
    <property type="protein sequence ID" value="MCA9302243.1"/>
    <property type="molecule type" value="Genomic_DNA"/>
</dbReference>
<dbReference type="Gene3D" id="3.40.50.720">
    <property type="entry name" value="NAD(P)-binding Rossmann-like Domain"/>
    <property type="match status" value="1"/>
</dbReference>